<dbReference type="CDD" id="cd05466">
    <property type="entry name" value="PBP2_LTTR_substrate"/>
    <property type="match status" value="1"/>
</dbReference>
<dbReference type="SUPFAM" id="SSF53850">
    <property type="entry name" value="Periplasmic binding protein-like II"/>
    <property type="match status" value="1"/>
</dbReference>
<dbReference type="Proteomes" id="UP000064514">
    <property type="component" value="Unassembled WGS sequence"/>
</dbReference>
<accession>A0A3F3H5Q7</accession>
<dbReference type="Pfam" id="PF03466">
    <property type="entry name" value="LysR_substrate"/>
    <property type="match status" value="1"/>
</dbReference>
<dbReference type="SUPFAM" id="SSF46785">
    <property type="entry name" value="Winged helix' DNA-binding domain"/>
    <property type="match status" value="1"/>
</dbReference>
<dbReference type="PANTHER" id="PTHR30419">
    <property type="entry name" value="HTH-TYPE TRANSCRIPTIONAL REGULATOR YBHD"/>
    <property type="match status" value="1"/>
</dbReference>
<dbReference type="PROSITE" id="PS50931">
    <property type="entry name" value="HTH_LYSR"/>
    <property type="match status" value="1"/>
</dbReference>
<dbReference type="InterPro" id="IPR050950">
    <property type="entry name" value="HTH-type_LysR_regulators"/>
</dbReference>
<dbReference type="GO" id="GO:0003700">
    <property type="term" value="F:DNA-binding transcription factor activity"/>
    <property type="evidence" value="ECO:0007669"/>
    <property type="project" value="InterPro"/>
</dbReference>
<reference evidence="6" key="1">
    <citation type="journal article" date="2015" name="BMC Genomics">
        <title>Comparative genomics of Fructobacillus spp. and Leuconostoc spp. reveals niche-specific evolution of Fructobacillus spp.</title>
        <authorList>
            <person name="Endo A."/>
            <person name="Tanizawa Y."/>
            <person name="Tanaka N."/>
            <person name="Maeno S."/>
            <person name="Kumar H."/>
            <person name="Shiwa Y."/>
            <person name="Okada S."/>
            <person name="Yoshikawa H."/>
            <person name="Dicks L."/>
            <person name="Nakagawa J."/>
            <person name="Arita M."/>
        </authorList>
    </citation>
    <scope>NUCLEOTIDE SEQUENCE [LARGE SCALE GENOMIC DNA]</scope>
    <source>
        <strain evidence="6">F214-1</strain>
    </source>
</reference>
<dbReference type="PANTHER" id="PTHR30419:SF8">
    <property type="entry name" value="NITROGEN ASSIMILATION TRANSCRIPTIONAL ACTIVATOR-RELATED"/>
    <property type="match status" value="1"/>
</dbReference>
<protein>
    <submittedName>
        <fullName evidence="6">Transcriptional regulator, LysR family</fullName>
    </submittedName>
</protein>
<dbReference type="PRINTS" id="PR00039">
    <property type="entry name" value="HTHLYSR"/>
</dbReference>
<dbReference type="STRING" id="709323.GCA_001047135_01526"/>
<dbReference type="GO" id="GO:0005829">
    <property type="term" value="C:cytosol"/>
    <property type="evidence" value="ECO:0007669"/>
    <property type="project" value="TreeGrafter"/>
</dbReference>
<dbReference type="EMBL" id="DF968091">
    <property type="protein sequence ID" value="GAP04957.1"/>
    <property type="molecule type" value="Genomic_DNA"/>
</dbReference>
<dbReference type="Gene3D" id="1.10.10.10">
    <property type="entry name" value="Winged helix-like DNA-binding domain superfamily/Winged helix DNA-binding domain"/>
    <property type="match status" value="1"/>
</dbReference>
<dbReference type="FunFam" id="1.10.10.10:FF:000001">
    <property type="entry name" value="LysR family transcriptional regulator"/>
    <property type="match status" value="1"/>
</dbReference>
<organism evidence="6">
    <name type="scientific">Fructobacillus tropaeoli</name>
    <dbReference type="NCBI Taxonomy" id="709323"/>
    <lineage>
        <taxon>Bacteria</taxon>
        <taxon>Bacillati</taxon>
        <taxon>Bacillota</taxon>
        <taxon>Bacilli</taxon>
        <taxon>Lactobacillales</taxon>
        <taxon>Lactobacillaceae</taxon>
        <taxon>Fructobacillus</taxon>
    </lineage>
</organism>
<evidence type="ECO:0000256" key="3">
    <source>
        <dbReference type="ARBA" id="ARBA00023125"/>
    </source>
</evidence>
<comment type="similarity">
    <text evidence="1">Belongs to the LysR transcriptional regulatory family.</text>
</comment>
<sequence>MLIVYNISMETRVLKYFLTVVQTGNISRAAEKLHITQPTLSRQLQDLEKSMGTKLFNRGKKEITLTNNGVMFAQSAKQIIQMINKTRQQINQSNIVPTGTISIGLVETTISEWFFKTIKSFRAMYPQIVINIYNGDGDDLREKLDDNFIDLAFLIEPVESAKYHANEMGPLEKWGIIVKKSDILANKNSVNKNDLYNRPIILSRRSIVTESILDSLKINKEKLNVIGTHNLLTNAIPFIKEYNTMTIAVSGALSIRPDSELKFIPFEEKLESKHILVWRKNVALSLHARLLLDFFHAKK</sequence>
<keyword evidence="2" id="KW-0805">Transcription regulation</keyword>
<evidence type="ECO:0000259" key="5">
    <source>
        <dbReference type="PROSITE" id="PS50931"/>
    </source>
</evidence>
<evidence type="ECO:0000256" key="2">
    <source>
        <dbReference type="ARBA" id="ARBA00023015"/>
    </source>
</evidence>
<dbReference type="GO" id="GO:0003677">
    <property type="term" value="F:DNA binding"/>
    <property type="evidence" value="ECO:0007669"/>
    <property type="project" value="UniProtKB-KW"/>
</dbReference>
<proteinExistence type="inferred from homology"/>
<keyword evidence="3" id="KW-0238">DNA-binding</keyword>
<evidence type="ECO:0000256" key="1">
    <source>
        <dbReference type="ARBA" id="ARBA00009437"/>
    </source>
</evidence>
<dbReference type="InterPro" id="IPR005119">
    <property type="entry name" value="LysR_subst-bd"/>
</dbReference>
<gene>
    <name evidence="6" type="ORF">FTRO_0140020</name>
</gene>
<evidence type="ECO:0000256" key="4">
    <source>
        <dbReference type="ARBA" id="ARBA00023163"/>
    </source>
</evidence>
<dbReference type="Gene3D" id="3.40.190.290">
    <property type="match status" value="1"/>
</dbReference>
<dbReference type="InterPro" id="IPR036388">
    <property type="entry name" value="WH-like_DNA-bd_sf"/>
</dbReference>
<dbReference type="InterPro" id="IPR036390">
    <property type="entry name" value="WH_DNA-bd_sf"/>
</dbReference>
<dbReference type="Pfam" id="PF00126">
    <property type="entry name" value="HTH_1"/>
    <property type="match status" value="1"/>
</dbReference>
<feature type="domain" description="HTH lysR-type" evidence="5">
    <location>
        <begin position="9"/>
        <end position="66"/>
    </location>
</feature>
<dbReference type="InterPro" id="IPR000847">
    <property type="entry name" value="LysR_HTH_N"/>
</dbReference>
<name>A0A3F3H5Q7_9LACO</name>
<dbReference type="AlphaFoldDB" id="A0A3F3H5Q7"/>
<evidence type="ECO:0000313" key="6">
    <source>
        <dbReference type="EMBL" id="GAP04957.1"/>
    </source>
</evidence>
<keyword evidence="4" id="KW-0804">Transcription</keyword>